<reference evidence="13" key="1">
    <citation type="journal article" date="2023" name="bioRxiv">
        <title>Improved chromosome-level genome assembly for marigold (Tagetes erecta).</title>
        <authorList>
            <person name="Jiang F."/>
            <person name="Yuan L."/>
            <person name="Wang S."/>
            <person name="Wang H."/>
            <person name="Xu D."/>
            <person name="Wang A."/>
            <person name="Fan W."/>
        </authorList>
    </citation>
    <scope>NUCLEOTIDE SEQUENCE</scope>
    <source>
        <strain evidence="13">WSJ</strain>
        <tissue evidence="13">Leaf</tissue>
    </source>
</reference>
<gene>
    <name evidence="13" type="ORF">QVD17_38655</name>
</gene>
<keyword evidence="3" id="KW-0336">GPI-anchor</keyword>
<evidence type="ECO:0000256" key="6">
    <source>
        <dbReference type="ARBA" id="ARBA00023157"/>
    </source>
</evidence>
<keyword evidence="4 11" id="KW-0732">Signal</keyword>
<evidence type="ECO:0000256" key="2">
    <source>
        <dbReference type="ARBA" id="ARBA00022475"/>
    </source>
</evidence>
<dbReference type="SUPFAM" id="SSF49503">
    <property type="entry name" value="Cupredoxins"/>
    <property type="match status" value="1"/>
</dbReference>
<evidence type="ECO:0000256" key="8">
    <source>
        <dbReference type="ARBA" id="ARBA00023288"/>
    </source>
</evidence>
<dbReference type="PANTHER" id="PTHR33021">
    <property type="entry name" value="BLUE COPPER PROTEIN"/>
    <property type="match status" value="1"/>
</dbReference>
<comment type="similarity">
    <text evidence="9">Belongs to the early nodulin-like (ENODL) family.</text>
</comment>
<comment type="subcellular location">
    <subcellularLocation>
        <location evidence="1">Cell membrane</location>
        <topology evidence="1">Lipid-anchor</topology>
        <topology evidence="1">GPI-anchor</topology>
    </subcellularLocation>
</comment>
<dbReference type="GO" id="GO:0009055">
    <property type="term" value="F:electron transfer activity"/>
    <property type="evidence" value="ECO:0007669"/>
    <property type="project" value="InterPro"/>
</dbReference>
<proteinExistence type="inferred from homology"/>
<feature type="domain" description="Phytocyanin" evidence="12">
    <location>
        <begin position="33"/>
        <end position="132"/>
    </location>
</feature>
<evidence type="ECO:0000313" key="13">
    <source>
        <dbReference type="EMBL" id="KAK1407045.1"/>
    </source>
</evidence>
<accession>A0AAD8JM64</accession>
<keyword evidence="2" id="KW-1003">Cell membrane</keyword>
<feature type="signal peptide" evidence="11">
    <location>
        <begin position="1"/>
        <end position="32"/>
    </location>
</feature>
<comment type="caution">
    <text evidence="13">The sequence shown here is derived from an EMBL/GenBank/DDBJ whole genome shotgun (WGS) entry which is preliminary data.</text>
</comment>
<dbReference type="AlphaFoldDB" id="A0AAD8JM64"/>
<organism evidence="13 14">
    <name type="scientific">Tagetes erecta</name>
    <name type="common">African marigold</name>
    <dbReference type="NCBI Taxonomy" id="13708"/>
    <lineage>
        <taxon>Eukaryota</taxon>
        <taxon>Viridiplantae</taxon>
        <taxon>Streptophyta</taxon>
        <taxon>Embryophyta</taxon>
        <taxon>Tracheophyta</taxon>
        <taxon>Spermatophyta</taxon>
        <taxon>Magnoliopsida</taxon>
        <taxon>eudicotyledons</taxon>
        <taxon>Gunneridae</taxon>
        <taxon>Pentapetalae</taxon>
        <taxon>asterids</taxon>
        <taxon>campanulids</taxon>
        <taxon>Asterales</taxon>
        <taxon>Asteraceae</taxon>
        <taxon>Asteroideae</taxon>
        <taxon>Heliantheae alliance</taxon>
        <taxon>Tageteae</taxon>
        <taxon>Tagetes</taxon>
    </lineage>
</organism>
<dbReference type="CDD" id="cd11019">
    <property type="entry name" value="OsENODL1_like"/>
    <property type="match status" value="1"/>
</dbReference>
<sequence length="191" mass="20795">MANSATSHHNPTMIATFVAVLSLLVMIHRGEAYEFKVGGSGEWSLSASYNQWAEKNRFQVGDTLLFKYDDNKDSVLEVSKEDYDNCNTGNPIEKHDDGHTVIKLERSGPHYFISGVSDHCKNNEKVVVVVLADRSQKSPKETPPSPAPSGDHESPAPPSDEKPPSSSPNSASSVVFSLISFIGAVACFLSW</sequence>
<feature type="chain" id="PRO_5042066354" description="Phytocyanin domain-containing protein" evidence="11">
    <location>
        <begin position="33"/>
        <end position="191"/>
    </location>
</feature>
<dbReference type="GO" id="GO:0005886">
    <property type="term" value="C:plasma membrane"/>
    <property type="evidence" value="ECO:0007669"/>
    <property type="project" value="UniProtKB-SubCell"/>
</dbReference>
<evidence type="ECO:0000256" key="7">
    <source>
        <dbReference type="ARBA" id="ARBA00023180"/>
    </source>
</evidence>
<evidence type="ECO:0000256" key="4">
    <source>
        <dbReference type="ARBA" id="ARBA00022729"/>
    </source>
</evidence>
<evidence type="ECO:0000256" key="9">
    <source>
        <dbReference type="ARBA" id="ARBA00035011"/>
    </source>
</evidence>
<evidence type="ECO:0000313" key="14">
    <source>
        <dbReference type="Proteomes" id="UP001229421"/>
    </source>
</evidence>
<evidence type="ECO:0000256" key="11">
    <source>
        <dbReference type="SAM" id="SignalP"/>
    </source>
</evidence>
<dbReference type="EMBL" id="JAUHHV010000011">
    <property type="protein sequence ID" value="KAK1407045.1"/>
    <property type="molecule type" value="Genomic_DNA"/>
</dbReference>
<dbReference type="Proteomes" id="UP001229421">
    <property type="component" value="Unassembled WGS sequence"/>
</dbReference>
<keyword evidence="8" id="KW-0449">Lipoprotein</keyword>
<evidence type="ECO:0000256" key="10">
    <source>
        <dbReference type="SAM" id="MobiDB-lite"/>
    </source>
</evidence>
<dbReference type="FunFam" id="2.60.40.420:FF:000010">
    <property type="entry name" value="Early nodulin-like protein 1"/>
    <property type="match status" value="1"/>
</dbReference>
<dbReference type="PANTHER" id="PTHR33021:SF14">
    <property type="entry name" value="OS01G0272700 PROTEIN"/>
    <property type="match status" value="1"/>
</dbReference>
<dbReference type="GO" id="GO:0098552">
    <property type="term" value="C:side of membrane"/>
    <property type="evidence" value="ECO:0007669"/>
    <property type="project" value="UniProtKB-KW"/>
</dbReference>
<keyword evidence="5" id="KW-0472">Membrane</keyword>
<dbReference type="PROSITE" id="PS51485">
    <property type="entry name" value="PHYTOCYANIN"/>
    <property type="match status" value="1"/>
</dbReference>
<keyword evidence="6" id="KW-1015">Disulfide bond</keyword>
<protein>
    <recommendedName>
        <fullName evidence="12">Phytocyanin domain-containing protein</fullName>
    </recommendedName>
</protein>
<dbReference type="Pfam" id="PF02298">
    <property type="entry name" value="Cu_bind_like"/>
    <property type="match status" value="1"/>
</dbReference>
<dbReference type="InterPro" id="IPR041846">
    <property type="entry name" value="ENL_dom"/>
</dbReference>
<name>A0AAD8JM64_TARER</name>
<dbReference type="InterPro" id="IPR008972">
    <property type="entry name" value="Cupredoxin"/>
</dbReference>
<evidence type="ECO:0000259" key="12">
    <source>
        <dbReference type="PROSITE" id="PS51485"/>
    </source>
</evidence>
<keyword evidence="14" id="KW-1185">Reference proteome</keyword>
<feature type="region of interest" description="Disordered" evidence="10">
    <location>
        <begin position="132"/>
        <end position="171"/>
    </location>
</feature>
<feature type="compositionally biased region" description="Basic and acidic residues" evidence="10">
    <location>
        <begin position="150"/>
        <end position="163"/>
    </location>
</feature>
<dbReference type="Gene3D" id="2.60.40.420">
    <property type="entry name" value="Cupredoxins - blue copper proteins"/>
    <property type="match status" value="1"/>
</dbReference>
<evidence type="ECO:0000256" key="5">
    <source>
        <dbReference type="ARBA" id="ARBA00023136"/>
    </source>
</evidence>
<keyword evidence="7" id="KW-0325">Glycoprotein</keyword>
<evidence type="ECO:0000256" key="1">
    <source>
        <dbReference type="ARBA" id="ARBA00004609"/>
    </source>
</evidence>
<dbReference type="InterPro" id="IPR039391">
    <property type="entry name" value="Phytocyanin-like"/>
</dbReference>
<dbReference type="InterPro" id="IPR003245">
    <property type="entry name" value="Phytocyanin_dom"/>
</dbReference>
<evidence type="ECO:0000256" key="3">
    <source>
        <dbReference type="ARBA" id="ARBA00022622"/>
    </source>
</evidence>